<name>A0A6G0Y8Z8_APHCR</name>
<feature type="region of interest" description="Disordered" evidence="1">
    <location>
        <begin position="1"/>
        <end position="69"/>
    </location>
</feature>
<keyword evidence="3" id="KW-1185">Reference proteome</keyword>
<feature type="compositionally biased region" description="Low complexity" evidence="1">
    <location>
        <begin position="457"/>
        <end position="467"/>
    </location>
</feature>
<comment type="caution">
    <text evidence="2">The sequence shown here is derived from an EMBL/GenBank/DDBJ whole genome shotgun (WGS) entry which is preliminary data.</text>
</comment>
<proteinExistence type="predicted"/>
<dbReference type="Proteomes" id="UP000478052">
    <property type="component" value="Unassembled WGS sequence"/>
</dbReference>
<gene>
    <name evidence="2" type="ORF">FWK35_00017347</name>
</gene>
<sequence length="483" mass="53731">MYSKKQTGKTPDTSTSSRKTITNPSPNTMNNRNQTNTLLQKPQIPTPIKSPKINSHCKISTPSQTVVNDKDNTRLAASHKTTSSSPPSQHLINNTIAGSTVAAVPVTAITDSSSTYSNAISTTSTNIPDRQYISNNTHQNQTIITPLNTTYRNFASITANCITPKRDQALVFNSIDGVLQKDYVLAIGQILSPKNIIFVSRISNNRFCIFLSNKSSLDALMEKTKSITINNQEIQLRRLINPAKRIIISNVCPSISNQEILNALRGIDINPTSQINYLNAGLNIEGYEHILSYRRQIYINHEDIPKLPGSMIINSNGSLLQIFLKDDSIICFTYKSTGHTSNTCKKDFLNDLNSQPPHNPNYTLTHENPQKEVTISTENTKSSQHFVIHDKTDKEDTHHLVLPPTNVSPLLNITDWSVENQDETPSALPTHDKTEQTLIEPSTYSLLKRPLSETNKPKSPNSPTTSSDKMPIPQPDKKNQKLN</sequence>
<dbReference type="OrthoDB" id="6751268at2759"/>
<accession>A0A6G0Y8Z8</accession>
<evidence type="ECO:0000256" key="1">
    <source>
        <dbReference type="SAM" id="MobiDB-lite"/>
    </source>
</evidence>
<evidence type="ECO:0000313" key="2">
    <source>
        <dbReference type="EMBL" id="KAF0751501.1"/>
    </source>
</evidence>
<feature type="compositionally biased region" description="Polar residues" evidence="1">
    <location>
        <begin position="1"/>
        <end position="40"/>
    </location>
</feature>
<feature type="region of interest" description="Disordered" evidence="1">
    <location>
        <begin position="441"/>
        <end position="483"/>
    </location>
</feature>
<feature type="compositionally biased region" description="Polar residues" evidence="1">
    <location>
        <begin position="57"/>
        <end position="67"/>
    </location>
</feature>
<dbReference type="AlphaFoldDB" id="A0A6G0Y8Z8"/>
<reference evidence="2 3" key="1">
    <citation type="submission" date="2019-08" db="EMBL/GenBank/DDBJ databases">
        <title>Whole genome of Aphis craccivora.</title>
        <authorList>
            <person name="Voronova N.V."/>
            <person name="Shulinski R.S."/>
            <person name="Bandarenka Y.V."/>
            <person name="Zhorov D.G."/>
            <person name="Warner D."/>
        </authorList>
    </citation>
    <scope>NUCLEOTIDE SEQUENCE [LARGE SCALE GENOMIC DNA]</scope>
    <source>
        <strain evidence="2">180601</strain>
        <tissue evidence="2">Whole Body</tissue>
    </source>
</reference>
<protein>
    <submittedName>
        <fullName evidence="2">DNA replication licensing factor MCM4-like</fullName>
    </submittedName>
</protein>
<dbReference type="EMBL" id="VUJU01005353">
    <property type="protein sequence ID" value="KAF0751501.1"/>
    <property type="molecule type" value="Genomic_DNA"/>
</dbReference>
<organism evidence="2 3">
    <name type="scientific">Aphis craccivora</name>
    <name type="common">Cowpea aphid</name>
    <dbReference type="NCBI Taxonomy" id="307492"/>
    <lineage>
        <taxon>Eukaryota</taxon>
        <taxon>Metazoa</taxon>
        <taxon>Ecdysozoa</taxon>
        <taxon>Arthropoda</taxon>
        <taxon>Hexapoda</taxon>
        <taxon>Insecta</taxon>
        <taxon>Pterygota</taxon>
        <taxon>Neoptera</taxon>
        <taxon>Paraneoptera</taxon>
        <taxon>Hemiptera</taxon>
        <taxon>Sternorrhyncha</taxon>
        <taxon>Aphidomorpha</taxon>
        <taxon>Aphidoidea</taxon>
        <taxon>Aphididae</taxon>
        <taxon>Aphidini</taxon>
        <taxon>Aphis</taxon>
        <taxon>Aphis</taxon>
    </lineage>
</organism>
<evidence type="ECO:0000313" key="3">
    <source>
        <dbReference type="Proteomes" id="UP000478052"/>
    </source>
</evidence>